<accession>A0ABV1E747</accession>
<sequence length="267" mass="30404">MNFLERLEYHSSRLTNTERKISEYVLTHQSETVRVNIAELAQLCEASRSAVLRFTQKLGYSGFTEFRYDFSLFVHAGLVTHSESPNRVQLVASYYETTIRKISECINDSQLGEITEQIIRARRVKIFGMNRNGYSAQQLRHHFHTLNFDAEAVTEDVLVRDLSAAGRKGDVHIYFSVSGETPVIREAIQSSFQQGVTTVLITMHRDSQMAPYATYQVVLPSTRTVTTEYFLDQQAINFVFIEILIVFLGNSLALAEEKARSGQKSET</sequence>
<dbReference type="PANTHER" id="PTHR30514">
    <property type="entry name" value="GLUCOKINASE"/>
    <property type="match status" value="1"/>
</dbReference>
<dbReference type="CDD" id="cd05013">
    <property type="entry name" value="SIS_RpiR"/>
    <property type="match status" value="1"/>
</dbReference>
<dbReference type="Proteomes" id="UP001464378">
    <property type="component" value="Unassembled WGS sequence"/>
</dbReference>
<organism evidence="6 7">
    <name type="scientific">Pseudoflavonifractor intestinihominis</name>
    <dbReference type="NCBI Taxonomy" id="3133171"/>
    <lineage>
        <taxon>Bacteria</taxon>
        <taxon>Bacillati</taxon>
        <taxon>Bacillota</taxon>
        <taxon>Clostridia</taxon>
        <taxon>Eubacteriales</taxon>
        <taxon>Oscillospiraceae</taxon>
        <taxon>Pseudoflavonifractor</taxon>
    </lineage>
</organism>
<reference evidence="6 7" key="1">
    <citation type="submission" date="2024-03" db="EMBL/GenBank/DDBJ databases">
        <title>Human intestinal bacterial collection.</title>
        <authorList>
            <person name="Pauvert C."/>
            <person name="Hitch T.C.A."/>
            <person name="Clavel T."/>
        </authorList>
    </citation>
    <scope>NUCLEOTIDE SEQUENCE [LARGE SCALE GENOMIC DNA]</scope>
    <source>
        <strain evidence="6 7">CLA-AP-H29</strain>
    </source>
</reference>
<keyword evidence="7" id="KW-1185">Reference proteome</keyword>
<keyword evidence="3" id="KW-0804">Transcription</keyword>
<keyword evidence="2" id="KW-0238">DNA-binding</keyword>
<evidence type="ECO:0000256" key="1">
    <source>
        <dbReference type="ARBA" id="ARBA00023015"/>
    </source>
</evidence>
<dbReference type="PROSITE" id="PS51071">
    <property type="entry name" value="HTH_RPIR"/>
    <property type="match status" value="1"/>
</dbReference>
<dbReference type="SUPFAM" id="SSF46689">
    <property type="entry name" value="Homeodomain-like"/>
    <property type="match status" value="1"/>
</dbReference>
<dbReference type="InterPro" id="IPR047640">
    <property type="entry name" value="RpiR-like"/>
</dbReference>
<dbReference type="InterPro" id="IPR046348">
    <property type="entry name" value="SIS_dom_sf"/>
</dbReference>
<evidence type="ECO:0000256" key="2">
    <source>
        <dbReference type="ARBA" id="ARBA00023125"/>
    </source>
</evidence>
<comment type="caution">
    <text evidence="6">The sequence shown here is derived from an EMBL/GenBank/DDBJ whole genome shotgun (WGS) entry which is preliminary data.</text>
</comment>
<dbReference type="PANTHER" id="PTHR30514:SF21">
    <property type="entry name" value="RPIR-FAMILY TRANSCRIPTIONAL REGULATOR"/>
    <property type="match status" value="1"/>
</dbReference>
<evidence type="ECO:0000259" key="4">
    <source>
        <dbReference type="PROSITE" id="PS51071"/>
    </source>
</evidence>
<evidence type="ECO:0000256" key="3">
    <source>
        <dbReference type="ARBA" id="ARBA00023163"/>
    </source>
</evidence>
<dbReference type="RefSeq" id="WP_294518070.1">
    <property type="nucleotide sequence ID" value="NZ_JBBMFK010000008.1"/>
</dbReference>
<dbReference type="SUPFAM" id="SSF53697">
    <property type="entry name" value="SIS domain"/>
    <property type="match status" value="1"/>
</dbReference>
<evidence type="ECO:0000313" key="6">
    <source>
        <dbReference type="EMBL" id="MEQ2443137.1"/>
    </source>
</evidence>
<feature type="domain" description="SIS" evidence="5">
    <location>
        <begin position="114"/>
        <end position="254"/>
    </location>
</feature>
<dbReference type="InterPro" id="IPR036388">
    <property type="entry name" value="WH-like_DNA-bd_sf"/>
</dbReference>
<name>A0ABV1E747_9FIRM</name>
<dbReference type="Pfam" id="PF01418">
    <property type="entry name" value="HTH_6"/>
    <property type="match status" value="1"/>
</dbReference>
<feature type="domain" description="HTH rpiR-type" evidence="4">
    <location>
        <begin position="1"/>
        <end position="77"/>
    </location>
</feature>
<evidence type="ECO:0000259" key="5">
    <source>
        <dbReference type="PROSITE" id="PS51464"/>
    </source>
</evidence>
<gene>
    <name evidence="6" type="ORF">WMO64_06610</name>
</gene>
<dbReference type="InterPro" id="IPR009057">
    <property type="entry name" value="Homeodomain-like_sf"/>
</dbReference>
<dbReference type="InterPro" id="IPR001347">
    <property type="entry name" value="SIS_dom"/>
</dbReference>
<evidence type="ECO:0000313" key="7">
    <source>
        <dbReference type="Proteomes" id="UP001464378"/>
    </source>
</evidence>
<protein>
    <submittedName>
        <fullName evidence="6">MurR/RpiR family transcriptional regulator</fullName>
    </submittedName>
</protein>
<dbReference type="Gene3D" id="3.40.50.10490">
    <property type="entry name" value="Glucose-6-phosphate isomerase like protein, domain 1"/>
    <property type="match status" value="1"/>
</dbReference>
<keyword evidence="1" id="KW-0805">Transcription regulation</keyword>
<dbReference type="PROSITE" id="PS51464">
    <property type="entry name" value="SIS"/>
    <property type="match status" value="1"/>
</dbReference>
<dbReference type="InterPro" id="IPR000281">
    <property type="entry name" value="HTH_RpiR"/>
</dbReference>
<dbReference type="Gene3D" id="1.10.10.10">
    <property type="entry name" value="Winged helix-like DNA-binding domain superfamily/Winged helix DNA-binding domain"/>
    <property type="match status" value="1"/>
</dbReference>
<dbReference type="EMBL" id="JBBMFK010000008">
    <property type="protein sequence ID" value="MEQ2443137.1"/>
    <property type="molecule type" value="Genomic_DNA"/>
</dbReference>
<proteinExistence type="predicted"/>
<dbReference type="InterPro" id="IPR035472">
    <property type="entry name" value="RpiR-like_SIS"/>
</dbReference>
<dbReference type="Pfam" id="PF01380">
    <property type="entry name" value="SIS"/>
    <property type="match status" value="1"/>
</dbReference>